<comment type="similarity">
    <text evidence="1">Belongs to the peptidase S49 family.</text>
</comment>
<dbReference type="Proteomes" id="UP000175852">
    <property type="component" value="Unassembled WGS sequence"/>
</dbReference>
<sequence>MSNKPGLLARLFGRSKHPVVASLATAALNRPLLVHAGMGEALIGAYLEGAVTSDDTLLSCDRVVVGADTSVDNVPASPAPAESVGRVIAVINVSGGLVNRPMPGPSGGGPVSYAALRDVFDEALADDKVDAIVLRLDSPGGMAAGCFDLADHIYASRGVKPIHALVDDYAYSAAYALASACNQIWVSRTGGVGSIGVVGFHYDWSANNAQMGLKVTAIYGGARKVDFNPNFPLSEEAQADAQADIDMLYGLFVSTVARNLGMDEAAVRATEAGTFRGTAAVAAGFATRLGTWDDMVAELGTPDAEAPPQPGDDEDADAAAAVAATGRVELGAPRLTALATASDETAADRAAIESRVVAASTLPADLQMALIRRGPVTGQAPEDAVAYASSVRDACAAAMRGGESLAADYVEKNTDLSAVRSQLLALKAEEGRAAQIVTTLPASDAAKREAEVKASLNPATIYQKRGN</sequence>
<dbReference type="RefSeq" id="WP_029828834.1">
    <property type="nucleotide sequence ID" value="NZ_CP026334.1"/>
</dbReference>
<dbReference type="CDD" id="cd07022">
    <property type="entry name" value="S49_Sppa_36K_type"/>
    <property type="match status" value="1"/>
</dbReference>
<dbReference type="Pfam" id="PF01343">
    <property type="entry name" value="Peptidase_S49"/>
    <property type="match status" value="1"/>
</dbReference>
<dbReference type="EMBL" id="MKCQ01000028">
    <property type="protein sequence ID" value="OEY98657.1"/>
    <property type="molecule type" value="Genomic_DNA"/>
</dbReference>
<keyword evidence="4" id="KW-0720">Serine protease</keyword>
<protein>
    <submittedName>
        <fullName evidence="6">Peptidase S49</fullName>
    </submittedName>
</protein>
<evidence type="ECO:0000259" key="5">
    <source>
        <dbReference type="Pfam" id="PF01343"/>
    </source>
</evidence>
<feature type="domain" description="Peptidase S49" evidence="5">
    <location>
        <begin position="159"/>
        <end position="299"/>
    </location>
</feature>
<dbReference type="InterPro" id="IPR029045">
    <property type="entry name" value="ClpP/crotonase-like_dom_sf"/>
</dbReference>
<accession>A0AAX0I5D0</accession>
<evidence type="ECO:0000256" key="1">
    <source>
        <dbReference type="ARBA" id="ARBA00008683"/>
    </source>
</evidence>
<evidence type="ECO:0000256" key="3">
    <source>
        <dbReference type="ARBA" id="ARBA00022801"/>
    </source>
</evidence>
<dbReference type="PANTHER" id="PTHR33209">
    <property type="entry name" value="PROTEASE 4"/>
    <property type="match status" value="1"/>
</dbReference>
<gene>
    <name evidence="6" type="ORF">BIY41_09835</name>
</gene>
<proteinExistence type="inferred from homology"/>
<name>A0AAX0I5D0_XANCG</name>
<dbReference type="PANTHER" id="PTHR33209:SF1">
    <property type="entry name" value="PEPTIDASE S49 DOMAIN-CONTAINING PROTEIN"/>
    <property type="match status" value="1"/>
</dbReference>
<dbReference type="AlphaFoldDB" id="A0AAX0I5D0"/>
<evidence type="ECO:0000256" key="4">
    <source>
        <dbReference type="ARBA" id="ARBA00022825"/>
    </source>
</evidence>
<keyword evidence="2" id="KW-0645">Protease</keyword>
<organism evidence="6 7">
    <name type="scientific">Xanthomonas campestris pv. glycines</name>
    <dbReference type="NCBI Taxonomy" id="473421"/>
    <lineage>
        <taxon>Bacteria</taxon>
        <taxon>Pseudomonadati</taxon>
        <taxon>Pseudomonadota</taxon>
        <taxon>Gammaproteobacteria</taxon>
        <taxon>Lysobacterales</taxon>
        <taxon>Lysobacteraceae</taxon>
        <taxon>Xanthomonas</taxon>
    </lineage>
</organism>
<dbReference type="InterPro" id="IPR033855">
    <property type="entry name" value="Protein_C"/>
</dbReference>
<comment type="caution">
    <text evidence="6">The sequence shown here is derived from an EMBL/GenBank/DDBJ whole genome shotgun (WGS) entry which is preliminary data.</text>
</comment>
<reference evidence="6 7" key="1">
    <citation type="submission" date="2016-09" db="EMBL/GenBank/DDBJ databases">
        <authorList>
            <person name="Wen S.-F."/>
            <person name="Lo A.-C."/>
            <person name="Lin C.-J."/>
            <person name="Tseng T.-T."/>
        </authorList>
    </citation>
    <scope>NUCLEOTIDE SEQUENCE [LARGE SCALE GENOMIC DNA]</scope>
    <source>
        <strain evidence="6 7">12609</strain>
    </source>
</reference>
<keyword evidence="3" id="KW-0378">Hydrolase</keyword>
<evidence type="ECO:0000313" key="6">
    <source>
        <dbReference type="EMBL" id="OEY98657.1"/>
    </source>
</evidence>
<evidence type="ECO:0000313" key="7">
    <source>
        <dbReference type="Proteomes" id="UP000175852"/>
    </source>
</evidence>
<dbReference type="Gene3D" id="3.90.226.10">
    <property type="entry name" value="2-enoyl-CoA Hydratase, Chain A, domain 1"/>
    <property type="match status" value="1"/>
</dbReference>
<dbReference type="SUPFAM" id="SSF52096">
    <property type="entry name" value="ClpP/crotonase"/>
    <property type="match status" value="1"/>
</dbReference>
<dbReference type="InterPro" id="IPR002142">
    <property type="entry name" value="Peptidase_S49"/>
</dbReference>
<dbReference type="GO" id="GO:0006508">
    <property type="term" value="P:proteolysis"/>
    <property type="evidence" value="ECO:0007669"/>
    <property type="project" value="UniProtKB-KW"/>
</dbReference>
<evidence type="ECO:0000256" key="2">
    <source>
        <dbReference type="ARBA" id="ARBA00022670"/>
    </source>
</evidence>
<dbReference type="GO" id="GO:0008236">
    <property type="term" value="F:serine-type peptidase activity"/>
    <property type="evidence" value="ECO:0007669"/>
    <property type="project" value="UniProtKB-KW"/>
</dbReference>